<protein>
    <recommendedName>
        <fullName evidence="8">Anaphase-promoting complex subunit 1</fullName>
    </recommendedName>
</protein>
<evidence type="ECO:0000313" key="7">
    <source>
        <dbReference type="Proteomes" id="UP000636709"/>
    </source>
</evidence>
<dbReference type="EMBL" id="JACEFO010002656">
    <property type="protein sequence ID" value="KAF8652489.1"/>
    <property type="molecule type" value="Genomic_DNA"/>
</dbReference>
<keyword evidence="5" id="KW-0812">Transmembrane</keyword>
<dbReference type="PANTHER" id="PTHR12827:SF3">
    <property type="entry name" value="ANAPHASE-PROMOTING COMPLEX SUBUNIT 1"/>
    <property type="match status" value="1"/>
</dbReference>
<evidence type="ECO:0000256" key="3">
    <source>
        <dbReference type="ARBA" id="ARBA00022776"/>
    </source>
</evidence>
<sequence length="394" mass="43283">MACVRRLLCSARPVAIQTPTNPSVSDQDLQQQQLWNFAQRTTALPFGRGAFTLATTYTLLTEVLVFPKLVLAGRLPAQQNATVNLDLSNRSVSEFKSWAEFHNGVAAGLRLAPFQVTQDNKAIIQLHQNLEFTYSTHSFFFLLMYCFPAVKLVLNIVLLLQEKMLRTWIQYNRPSEPNFTHAGLLLAFGLHAHLRVLTMTDAYRYLSQEHDITTLGLLLGLAASHRGTMDPAISKMLYFHVPSRHPSSTPELELPTLLQREGQGAKASPAGVPLVVVEDDMGSGGGGGSRWKWDDTNSSLNCLCGQSAAVMGIGLLYEGSAHALTMKILLGEIGRRSGGDNVLEREGYAVAAGSALGFVALGHGSDAFGFMDTFLDRLFEYIGSKEVYHVRFFS</sequence>
<keyword evidence="7" id="KW-1185">Reference proteome</keyword>
<dbReference type="GO" id="GO:0051301">
    <property type="term" value="P:cell division"/>
    <property type="evidence" value="ECO:0007669"/>
    <property type="project" value="UniProtKB-KW"/>
</dbReference>
<comment type="caution">
    <text evidence="6">The sequence shown here is derived from an EMBL/GenBank/DDBJ whole genome shotgun (WGS) entry which is preliminary data.</text>
</comment>
<evidence type="ECO:0000313" key="6">
    <source>
        <dbReference type="EMBL" id="KAF8652489.1"/>
    </source>
</evidence>
<dbReference type="GO" id="GO:0005680">
    <property type="term" value="C:anaphase-promoting complex"/>
    <property type="evidence" value="ECO:0007669"/>
    <property type="project" value="InterPro"/>
</dbReference>
<keyword evidence="2" id="KW-0132">Cell division</keyword>
<proteinExistence type="inferred from homology"/>
<accession>A0A835A2Q2</accession>
<keyword evidence="5" id="KW-1133">Transmembrane helix</keyword>
<organism evidence="6 7">
    <name type="scientific">Digitaria exilis</name>
    <dbReference type="NCBI Taxonomy" id="1010633"/>
    <lineage>
        <taxon>Eukaryota</taxon>
        <taxon>Viridiplantae</taxon>
        <taxon>Streptophyta</taxon>
        <taxon>Embryophyta</taxon>
        <taxon>Tracheophyta</taxon>
        <taxon>Spermatophyta</taxon>
        <taxon>Magnoliopsida</taxon>
        <taxon>Liliopsida</taxon>
        <taxon>Poales</taxon>
        <taxon>Poaceae</taxon>
        <taxon>PACMAD clade</taxon>
        <taxon>Panicoideae</taxon>
        <taxon>Panicodae</taxon>
        <taxon>Paniceae</taxon>
        <taxon>Anthephorinae</taxon>
        <taxon>Digitaria</taxon>
    </lineage>
</organism>
<keyword evidence="3" id="KW-0498">Mitosis</keyword>
<dbReference type="Proteomes" id="UP000636709">
    <property type="component" value="Unassembled WGS sequence"/>
</dbReference>
<comment type="similarity">
    <text evidence="1">Belongs to the APC1 family.</text>
</comment>
<evidence type="ECO:0008006" key="8">
    <source>
        <dbReference type="Google" id="ProtNLM"/>
    </source>
</evidence>
<evidence type="ECO:0000256" key="5">
    <source>
        <dbReference type="SAM" id="Phobius"/>
    </source>
</evidence>
<dbReference type="GO" id="GO:0060090">
    <property type="term" value="F:molecular adaptor activity"/>
    <property type="evidence" value="ECO:0007669"/>
    <property type="project" value="TreeGrafter"/>
</dbReference>
<name>A0A835A2Q2_9POAL</name>
<evidence type="ECO:0000256" key="2">
    <source>
        <dbReference type="ARBA" id="ARBA00022618"/>
    </source>
</evidence>
<dbReference type="InterPro" id="IPR011989">
    <property type="entry name" value="ARM-like"/>
</dbReference>
<evidence type="ECO:0000256" key="1">
    <source>
        <dbReference type="ARBA" id="ARBA00010547"/>
    </source>
</evidence>
<keyword evidence="5" id="KW-0472">Membrane</keyword>
<evidence type="ECO:0000256" key="4">
    <source>
        <dbReference type="ARBA" id="ARBA00023306"/>
    </source>
</evidence>
<dbReference type="AlphaFoldDB" id="A0A835A2Q2"/>
<dbReference type="PANTHER" id="PTHR12827">
    <property type="entry name" value="MEIOTIC CHECKPOINT REGULATOR TSG24 FAMILY MEMBER"/>
    <property type="match status" value="1"/>
</dbReference>
<feature type="transmembrane region" description="Helical" evidence="5">
    <location>
        <begin position="139"/>
        <end position="160"/>
    </location>
</feature>
<dbReference type="Gene3D" id="1.25.10.10">
    <property type="entry name" value="Leucine-rich Repeat Variant"/>
    <property type="match status" value="1"/>
</dbReference>
<keyword evidence="4" id="KW-0131">Cell cycle</keyword>
<reference evidence="6" key="1">
    <citation type="submission" date="2020-07" db="EMBL/GenBank/DDBJ databases">
        <title>Genome sequence and genetic diversity analysis of an under-domesticated orphan crop, white fonio (Digitaria exilis).</title>
        <authorList>
            <person name="Bennetzen J.L."/>
            <person name="Chen S."/>
            <person name="Ma X."/>
            <person name="Wang X."/>
            <person name="Yssel A.E.J."/>
            <person name="Chaluvadi S.R."/>
            <person name="Johnson M."/>
            <person name="Gangashetty P."/>
            <person name="Hamidou F."/>
            <person name="Sanogo M.D."/>
            <person name="Zwaenepoel A."/>
            <person name="Wallace J."/>
            <person name="Van De Peer Y."/>
            <person name="Van Deynze A."/>
        </authorList>
    </citation>
    <scope>NUCLEOTIDE SEQUENCE</scope>
    <source>
        <tissue evidence="6">Leaves</tissue>
    </source>
</reference>
<dbReference type="GO" id="GO:0031145">
    <property type="term" value="P:anaphase-promoting complex-dependent catabolic process"/>
    <property type="evidence" value="ECO:0007669"/>
    <property type="project" value="TreeGrafter"/>
</dbReference>
<dbReference type="InterPro" id="IPR024990">
    <property type="entry name" value="Apc1"/>
</dbReference>
<dbReference type="GO" id="GO:0007091">
    <property type="term" value="P:metaphase/anaphase transition of mitotic cell cycle"/>
    <property type="evidence" value="ECO:0007669"/>
    <property type="project" value="TreeGrafter"/>
</dbReference>
<gene>
    <name evidence="6" type="ORF">HU200_062822</name>
</gene>
<dbReference type="GO" id="GO:0070979">
    <property type="term" value="P:protein K11-linked ubiquitination"/>
    <property type="evidence" value="ECO:0007669"/>
    <property type="project" value="TreeGrafter"/>
</dbReference>
<dbReference type="OrthoDB" id="26401at2759"/>